<reference evidence="2 3" key="1">
    <citation type="submission" date="2020-03" db="EMBL/GenBank/DDBJ databases">
        <title>Genomic Encyclopedia of Type Strains, Phase IV (KMG-IV): sequencing the most valuable type-strain genomes for metagenomic binning, comparative biology and taxonomic classification.</title>
        <authorList>
            <person name="Goeker M."/>
        </authorList>
    </citation>
    <scope>NUCLEOTIDE SEQUENCE [LARGE SCALE GENOMIC DNA]</scope>
    <source>
        <strain evidence="2 3">DSM 24233</strain>
    </source>
</reference>
<proteinExistence type="predicted"/>
<evidence type="ECO:0000313" key="2">
    <source>
        <dbReference type="EMBL" id="NJB66841.1"/>
    </source>
</evidence>
<evidence type="ECO:0000256" key="1">
    <source>
        <dbReference type="SAM" id="MobiDB-lite"/>
    </source>
</evidence>
<comment type="caution">
    <text evidence="2">The sequence shown here is derived from an EMBL/GenBank/DDBJ whole genome shotgun (WGS) entry which is preliminary data.</text>
</comment>
<accession>A0A846QF05</accession>
<feature type="compositionally biased region" description="Basic and acidic residues" evidence="1">
    <location>
        <begin position="721"/>
        <end position="732"/>
    </location>
</feature>
<gene>
    <name evidence="2" type="ORF">GGQ74_000481</name>
</gene>
<name>A0A846QF05_9BACT</name>
<evidence type="ECO:0000313" key="3">
    <source>
        <dbReference type="Proteomes" id="UP000580856"/>
    </source>
</evidence>
<sequence length="732" mass="83567">MNPKLFEFSLVNAKPSDWDDFEKLSSSFLVDEFGSLRTMAAPSGDGGRDSELFCVISKPVVAAQYSVAKGWNTKINQTIQRLEEGIDSVRILIYMTSQVIGANGDLLKSETLDKGISLDIRDRNWFIERLNTSNTRESAAEAFIDTVGRPILAGEGLIENNPSQLSSSEAKTALLFLNLQLYDDINQKSLTKSSFEAIVRSVLRRTNSENRMSRAQIYDAVSGVLPKTTRPEIERFTDKALRQLTKDKIRHWVKKDEFCLSHEEYSRTLTGLAEIQLTEGKIDEFIGHLLSGDDLGIAFGEEEISVLIVMARRILECFLMRLGEDFASSVAQSRVNRIETTMLSDIIINDINGHRHKNQDANVEHYPNVITFIIKEILNSGTHEIKQYLRTLSDSYTLFSFMKETPDIKRVTQRIFSHGTIWLDTTVLLPYIAETLLDDTNKGNITKLLKTAHDAGIKFMVTTGVLEEIDSHMNRSTLCASYNHMEWVGNIPFLYYRYTCSGRTPSDFAGWISGFKGKERPLDDLLEYLHEELSVERCDLANKLEEIDKDLRFATSRLWEEKHKARRARAGHEVDEAVTQQLINHDIENYLGVIALRKNEKVSEFGYKHWLLTFDSNAWQIRDALCKEFKQTPPSPLMSLDFLSRNLSIGPSREMLSKEGHNNVHLVYSFEMDGVESRHDIVGMANKVREENKDLPDRVLKRKVRDACDSERRRRSCSVPEAKHVEMAKDEL</sequence>
<dbReference type="AlphaFoldDB" id="A0A846QF05"/>
<dbReference type="Proteomes" id="UP000580856">
    <property type="component" value="Unassembled WGS sequence"/>
</dbReference>
<dbReference type="EMBL" id="JAATJA010000001">
    <property type="protein sequence ID" value="NJB66841.1"/>
    <property type="molecule type" value="Genomic_DNA"/>
</dbReference>
<protein>
    <submittedName>
        <fullName evidence="2">Uncharacterized protein</fullName>
    </submittedName>
</protein>
<dbReference type="RefSeq" id="WP_167939941.1">
    <property type="nucleotide sequence ID" value="NZ_JAATJA010000001.1"/>
</dbReference>
<organism evidence="2 3">
    <name type="scientific">Desulfobaculum xiamenense</name>
    <dbReference type="NCBI Taxonomy" id="995050"/>
    <lineage>
        <taxon>Bacteria</taxon>
        <taxon>Pseudomonadati</taxon>
        <taxon>Thermodesulfobacteriota</taxon>
        <taxon>Desulfovibrionia</taxon>
        <taxon>Desulfovibrionales</taxon>
        <taxon>Desulfovibrionaceae</taxon>
        <taxon>Desulfobaculum</taxon>
    </lineage>
</organism>
<keyword evidence="3" id="KW-1185">Reference proteome</keyword>
<feature type="region of interest" description="Disordered" evidence="1">
    <location>
        <begin position="711"/>
        <end position="732"/>
    </location>
</feature>